<organism evidence="2 3">
    <name type="scientific">Rhipicephalus microplus</name>
    <name type="common">Cattle tick</name>
    <name type="synonym">Boophilus microplus</name>
    <dbReference type="NCBI Taxonomy" id="6941"/>
    <lineage>
        <taxon>Eukaryota</taxon>
        <taxon>Metazoa</taxon>
        <taxon>Ecdysozoa</taxon>
        <taxon>Arthropoda</taxon>
        <taxon>Chelicerata</taxon>
        <taxon>Arachnida</taxon>
        <taxon>Acari</taxon>
        <taxon>Parasitiformes</taxon>
        <taxon>Ixodida</taxon>
        <taxon>Ixodoidea</taxon>
        <taxon>Ixodidae</taxon>
        <taxon>Rhipicephalinae</taxon>
        <taxon>Rhipicephalus</taxon>
        <taxon>Boophilus</taxon>
    </lineage>
</organism>
<reference evidence="2" key="1">
    <citation type="journal article" date="2020" name="Cell">
        <title>Large-Scale Comparative Analyses of Tick Genomes Elucidate Their Genetic Diversity and Vector Capacities.</title>
        <authorList>
            <consortium name="Tick Genome and Microbiome Consortium (TIGMIC)"/>
            <person name="Jia N."/>
            <person name="Wang J."/>
            <person name="Shi W."/>
            <person name="Du L."/>
            <person name="Sun Y."/>
            <person name="Zhan W."/>
            <person name="Jiang J.F."/>
            <person name="Wang Q."/>
            <person name="Zhang B."/>
            <person name="Ji P."/>
            <person name="Bell-Sakyi L."/>
            <person name="Cui X.M."/>
            <person name="Yuan T.T."/>
            <person name="Jiang B.G."/>
            <person name="Yang W.F."/>
            <person name="Lam T.T."/>
            <person name="Chang Q.C."/>
            <person name="Ding S.J."/>
            <person name="Wang X.J."/>
            <person name="Zhu J.G."/>
            <person name="Ruan X.D."/>
            <person name="Zhao L."/>
            <person name="Wei J.T."/>
            <person name="Ye R.Z."/>
            <person name="Que T.C."/>
            <person name="Du C.H."/>
            <person name="Zhou Y.H."/>
            <person name="Cheng J.X."/>
            <person name="Dai P.F."/>
            <person name="Guo W.B."/>
            <person name="Han X.H."/>
            <person name="Huang E.J."/>
            <person name="Li L.F."/>
            <person name="Wei W."/>
            <person name="Gao Y.C."/>
            <person name="Liu J.Z."/>
            <person name="Shao H.Z."/>
            <person name="Wang X."/>
            <person name="Wang C.C."/>
            <person name="Yang T.C."/>
            <person name="Huo Q.B."/>
            <person name="Li W."/>
            <person name="Chen H.Y."/>
            <person name="Chen S.E."/>
            <person name="Zhou L.G."/>
            <person name="Ni X.B."/>
            <person name="Tian J.H."/>
            <person name="Sheng Y."/>
            <person name="Liu T."/>
            <person name="Pan Y.S."/>
            <person name="Xia L.Y."/>
            <person name="Li J."/>
            <person name="Zhao F."/>
            <person name="Cao W.C."/>
        </authorList>
    </citation>
    <scope>NUCLEOTIDE SEQUENCE</scope>
    <source>
        <strain evidence="2">Rmic-2018</strain>
    </source>
</reference>
<dbReference type="Proteomes" id="UP000821866">
    <property type="component" value="Chromosome 8"/>
</dbReference>
<protein>
    <submittedName>
        <fullName evidence="2">Uncharacterized protein</fullName>
    </submittedName>
</protein>
<evidence type="ECO:0000256" key="1">
    <source>
        <dbReference type="SAM" id="MobiDB-lite"/>
    </source>
</evidence>
<reference evidence="2" key="2">
    <citation type="submission" date="2021-09" db="EMBL/GenBank/DDBJ databases">
        <authorList>
            <person name="Jia N."/>
            <person name="Wang J."/>
            <person name="Shi W."/>
            <person name="Du L."/>
            <person name="Sun Y."/>
            <person name="Zhan W."/>
            <person name="Jiang J."/>
            <person name="Wang Q."/>
            <person name="Zhang B."/>
            <person name="Ji P."/>
            <person name="Sakyi L.B."/>
            <person name="Cui X."/>
            <person name="Yuan T."/>
            <person name="Jiang B."/>
            <person name="Yang W."/>
            <person name="Lam T.T.-Y."/>
            <person name="Chang Q."/>
            <person name="Ding S."/>
            <person name="Wang X."/>
            <person name="Zhu J."/>
            <person name="Ruan X."/>
            <person name="Zhao L."/>
            <person name="Wei J."/>
            <person name="Que T."/>
            <person name="Du C."/>
            <person name="Cheng J."/>
            <person name="Dai P."/>
            <person name="Han X."/>
            <person name="Huang E."/>
            <person name="Gao Y."/>
            <person name="Liu J."/>
            <person name="Shao H."/>
            <person name="Ye R."/>
            <person name="Li L."/>
            <person name="Wei W."/>
            <person name="Wang X."/>
            <person name="Wang C."/>
            <person name="Huo Q."/>
            <person name="Li W."/>
            <person name="Guo W."/>
            <person name="Chen H."/>
            <person name="Chen S."/>
            <person name="Zhou L."/>
            <person name="Zhou L."/>
            <person name="Ni X."/>
            <person name="Tian J."/>
            <person name="Zhou Y."/>
            <person name="Sheng Y."/>
            <person name="Liu T."/>
            <person name="Pan Y."/>
            <person name="Xia L."/>
            <person name="Li J."/>
            <person name="Zhao F."/>
            <person name="Cao W."/>
        </authorList>
    </citation>
    <scope>NUCLEOTIDE SEQUENCE</scope>
    <source>
        <strain evidence="2">Rmic-2018</strain>
        <tissue evidence="2">Larvae</tissue>
    </source>
</reference>
<keyword evidence="3" id="KW-1185">Reference proteome</keyword>
<comment type="caution">
    <text evidence="2">The sequence shown here is derived from an EMBL/GenBank/DDBJ whole genome shotgun (WGS) entry which is preliminary data.</text>
</comment>
<name>A0A9J6DD30_RHIMP</name>
<dbReference type="AlphaFoldDB" id="A0A9J6DD30"/>
<accession>A0A9J6DD30</accession>
<evidence type="ECO:0000313" key="3">
    <source>
        <dbReference type="Proteomes" id="UP000821866"/>
    </source>
</evidence>
<feature type="region of interest" description="Disordered" evidence="1">
    <location>
        <begin position="1"/>
        <end position="47"/>
    </location>
</feature>
<proteinExistence type="predicted"/>
<evidence type="ECO:0000313" key="2">
    <source>
        <dbReference type="EMBL" id="KAH8019742.1"/>
    </source>
</evidence>
<feature type="compositionally biased region" description="Low complexity" evidence="1">
    <location>
        <begin position="32"/>
        <end position="46"/>
    </location>
</feature>
<gene>
    <name evidence="2" type="ORF">HPB51_021565</name>
</gene>
<sequence length="139" mass="15270">MPSASHVHAATSCKPAQRPSGRHDKRDSGQKSYSSEASEASRSSHSGQCRFCGHEFHRRSDCPAAKAICSTARSEDTSRWCVARKSVSNLWSYTPSRRELRTDATSVGTNRVEGCVRWGLRCLSCISFVRAASEGPCEM</sequence>
<dbReference type="EMBL" id="JABSTU010000010">
    <property type="protein sequence ID" value="KAH8019742.1"/>
    <property type="molecule type" value="Genomic_DNA"/>
</dbReference>